<feature type="compositionally biased region" description="Basic and acidic residues" evidence="1">
    <location>
        <begin position="223"/>
        <end position="235"/>
    </location>
</feature>
<evidence type="ECO:0000256" key="1">
    <source>
        <dbReference type="SAM" id="MobiDB-lite"/>
    </source>
</evidence>
<gene>
    <name evidence="3" type="ORF">GUY60_20445</name>
</gene>
<keyword evidence="4" id="KW-1185">Reference proteome</keyword>
<evidence type="ECO:0000313" key="3">
    <source>
        <dbReference type="EMBL" id="NBE53748.1"/>
    </source>
</evidence>
<dbReference type="SUPFAM" id="SSF55785">
    <property type="entry name" value="PYP-like sensor domain (PAS domain)"/>
    <property type="match status" value="1"/>
</dbReference>
<feature type="region of interest" description="Disordered" evidence="1">
    <location>
        <begin position="1"/>
        <end position="27"/>
    </location>
</feature>
<dbReference type="EMBL" id="JAAAHS010000162">
    <property type="protein sequence ID" value="NBE53748.1"/>
    <property type="molecule type" value="Genomic_DNA"/>
</dbReference>
<feature type="compositionally biased region" description="Low complexity" evidence="1">
    <location>
        <begin position="239"/>
        <end position="250"/>
    </location>
</feature>
<dbReference type="PANTHER" id="PTHR35010:SF2">
    <property type="entry name" value="BLL4672 PROTEIN"/>
    <property type="match status" value="1"/>
</dbReference>
<dbReference type="InterPro" id="IPR041413">
    <property type="entry name" value="MLTR_LBD"/>
</dbReference>
<protein>
    <recommendedName>
        <fullName evidence="2">MmyB-like transcription regulator ligand binding domain-containing protein</fullName>
    </recommendedName>
</protein>
<feature type="domain" description="MmyB-like transcription regulator ligand binding" evidence="2">
    <location>
        <begin position="48"/>
        <end position="139"/>
    </location>
</feature>
<dbReference type="RefSeq" id="WP_161699922.1">
    <property type="nucleotide sequence ID" value="NZ_JAAAHS010000162.1"/>
</dbReference>
<dbReference type="AlphaFoldDB" id="A0A964UQU8"/>
<proteinExistence type="predicted"/>
<dbReference type="InterPro" id="IPR035965">
    <property type="entry name" value="PAS-like_dom_sf"/>
</dbReference>
<accession>A0A964UQU8</accession>
<name>A0A964UQU8_9ACTN</name>
<dbReference type="OrthoDB" id="4136776at2"/>
<reference evidence="3" key="1">
    <citation type="submission" date="2020-01" db="EMBL/GenBank/DDBJ databases">
        <title>Whole-genome analyses of novel actinobacteria.</title>
        <authorList>
            <person name="Sahin N."/>
        </authorList>
    </citation>
    <scope>NUCLEOTIDE SEQUENCE</scope>
    <source>
        <strain evidence="3">YC537</strain>
    </source>
</reference>
<feature type="compositionally biased region" description="Low complexity" evidence="1">
    <location>
        <begin position="209"/>
        <end position="221"/>
    </location>
</feature>
<comment type="caution">
    <text evidence="3">The sequence shown here is derived from an EMBL/GenBank/DDBJ whole genome shotgun (WGS) entry which is preliminary data.</text>
</comment>
<dbReference type="Pfam" id="PF17765">
    <property type="entry name" value="MLTR_LBD"/>
    <property type="match status" value="1"/>
</dbReference>
<feature type="region of interest" description="Disordered" evidence="1">
    <location>
        <begin position="209"/>
        <end position="250"/>
    </location>
</feature>
<evidence type="ECO:0000259" key="2">
    <source>
        <dbReference type="Pfam" id="PF17765"/>
    </source>
</evidence>
<organism evidence="3 4">
    <name type="scientific">Streptomyces boluensis</name>
    <dbReference type="NCBI Taxonomy" id="1775135"/>
    <lineage>
        <taxon>Bacteria</taxon>
        <taxon>Bacillati</taxon>
        <taxon>Actinomycetota</taxon>
        <taxon>Actinomycetes</taxon>
        <taxon>Kitasatosporales</taxon>
        <taxon>Streptomycetaceae</taxon>
        <taxon>Streptomyces</taxon>
    </lineage>
</organism>
<dbReference type="Proteomes" id="UP000598297">
    <property type="component" value="Unassembled WGS sequence"/>
</dbReference>
<dbReference type="PANTHER" id="PTHR35010">
    <property type="entry name" value="BLL4672 PROTEIN-RELATED"/>
    <property type="match status" value="1"/>
</dbReference>
<sequence>MTNDPAAGLPGTRKPWTRDATGPRSASAERELELRAYLRDYTAVIAGTPHPSLLLDHAWNVLAANAAYEDLFRDVRECPEAMPGQNFLRFALFHPDACTVLREHETSWCLPLLAQFSAALDAYERDATLRVIREDIARDPLMNAAYQQGLPLWMDRTGRAALDHDGAVRPVRHPDPAWGSTTCRVLTETPSTLRERGLTRLTLVLHPRAGTTAERAEAAPADRPVDRLADRRERPAAPPRLRVVPTGPAT</sequence>
<dbReference type="Gene3D" id="3.30.450.180">
    <property type="match status" value="1"/>
</dbReference>
<evidence type="ECO:0000313" key="4">
    <source>
        <dbReference type="Proteomes" id="UP000598297"/>
    </source>
</evidence>